<dbReference type="AlphaFoldDB" id="A0A017RVZ6"/>
<dbReference type="EMBL" id="AZQP01000030">
    <property type="protein sequence ID" value="EYE88065.1"/>
    <property type="molecule type" value="Genomic_DNA"/>
</dbReference>
<reference evidence="1 2" key="1">
    <citation type="journal article" date="2014" name="Genome Announc.">
        <title>Draft Genome Sequence of Fervidicella metallireducens Strain AeBT, an Iron-Reducing Thermoanaerobe from the Great Artesian Basin.</title>
        <authorList>
            <person name="Patel B.K."/>
        </authorList>
    </citation>
    <scope>NUCLEOTIDE SEQUENCE [LARGE SCALE GENOMIC DNA]</scope>
    <source>
        <strain evidence="1 2">AeB</strain>
    </source>
</reference>
<gene>
    <name evidence="1" type="ORF">Q428_09975</name>
</gene>
<accession>A0A017RVZ6</accession>
<evidence type="ECO:0000313" key="1">
    <source>
        <dbReference type="EMBL" id="EYE88065.1"/>
    </source>
</evidence>
<proteinExistence type="predicted"/>
<dbReference type="STRING" id="1403537.Q428_09975"/>
<sequence length="40" mass="4901">MQIIDRRKIKFLQKTWFIRAKESPVGHVFLLEVSRDKEQE</sequence>
<evidence type="ECO:0000313" key="2">
    <source>
        <dbReference type="Proteomes" id="UP000019681"/>
    </source>
</evidence>
<organism evidence="1 2">
    <name type="scientific">Fervidicella metallireducens AeB</name>
    <dbReference type="NCBI Taxonomy" id="1403537"/>
    <lineage>
        <taxon>Bacteria</taxon>
        <taxon>Bacillati</taxon>
        <taxon>Bacillota</taxon>
        <taxon>Clostridia</taxon>
        <taxon>Eubacteriales</taxon>
        <taxon>Clostridiaceae</taxon>
        <taxon>Fervidicella</taxon>
    </lineage>
</organism>
<protein>
    <submittedName>
        <fullName evidence="1">Uncharacterized protein</fullName>
    </submittedName>
</protein>
<comment type="caution">
    <text evidence="1">The sequence shown here is derived from an EMBL/GenBank/DDBJ whole genome shotgun (WGS) entry which is preliminary data.</text>
</comment>
<keyword evidence="2" id="KW-1185">Reference proteome</keyword>
<name>A0A017RVZ6_9CLOT</name>
<dbReference type="Proteomes" id="UP000019681">
    <property type="component" value="Unassembled WGS sequence"/>
</dbReference>